<dbReference type="EMBL" id="JAUEPO010000003">
    <property type="protein sequence ID" value="KAK3328627.1"/>
    <property type="molecule type" value="Genomic_DNA"/>
</dbReference>
<reference evidence="1" key="1">
    <citation type="journal article" date="2023" name="Mol. Phylogenet. Evol.">
        <title>Genome-scale phylogeny and comparative genomics of the fungal order Sordariales.</title>
        <authorList>
            <person name="Hensen N."/>
            <person name="Bonometti L."/>
            <person name="Westerberg I."/>
            <person name="Brannstrom I.O."/>
            <person name="Guillou S."/>
            <person name="Cros-Aarteil S."/>
            <person name="Calhoun S."/>
            <person name="Haridas S."/>
            <person name="Kuo A."/>
            <person name="Mondo S."/>
            <person name="Pangilinan J."/>
            <person name="Riley R."/>
            <person name="LaButti K."/>
            <person name="Andreopoulos B."/>
            <person name="Lipzen A."/>
            <person name="Chen C."/>
            <person name="Yan M."/>
            <person name="Daum C."/>
            <person name="Ng V."/>
            <person name="Clum A."/>
            <person name="Steindorff A."/>
            <person name="Ohm R.A."/>
            <person name="Martin F."/>
            <person name="Silar P."/>
            <person name="Natvig D.O."/>
            <person name="Lalanne C."/>
            <person name="Gautier V."/>
            <person name="Ament-Velasquez S.L."/>
            <person name="Kruys A."/>
            <person name="Hutchinson M.I."/>
            <person name="Powell A.J."/>
            <person name="Barry K."/>
            <person name="Miller A.N."/>
            <person name="Grigoriev I.V."/>
            <person name="Debuchy R."/>
            <person name="Gladieux P."/>
            <person name="Hiltunen Thoren M."/>
            <person name="Johannesson H."/>
        </authorList>
    </citation>
    <scope>NUCLEOTIDE SEQUENCE</scope>
    <source>
        <strain evidence="1">SMH4131-1</strain>
    </source>
</reference>
<dbReference type="InterPro" id="IPR044924">
    <property type="entry name" value="HAD-SF_hydro_IA_REG-2-like_cap"/>
</dbReference>
<keyword evidence="2" id="KW-1185">Reference proteome</keyword>
<organism evidence="1 2">
    <name type="scientific">Cercophora scortea</name>
    <dbReference type="NCBI Taxonomy" id="314031"/>
    <lineage>
        <taxon>Eukaryota</taxon>
        <taxon>Fungi</taxon>
        <taxon>Dikarya</taxon>
        <taxon>Ascomycota</taxon>
        <taxon>Pezizomycotina</taxon>
        <taxon>Sordariomycetes</taxon>
        <taxon>Sordariomycetidae</taxon>
        <taxon>Sordariales</taxon>
        <taxon>Lasiosphaeriaceae</taxon>
        <taxon>Cercophora</taxon>
    </lineage>
</organism>
<proteinExistence type="predicted"/>
<evidence type="ECO:0000313" key="2">
    <source>
        <dbReference type="Proteomes" id="UP001286456"/>
    </source>
</evidence>
<dbReference type="InterPro" id="IPR051828">
    <property type="entry name" value="HAD-like_hydrolase_domain"/>
</dbReference>
<dbReference type="AlphaFoldDB" id="A0AAE0IP59"/>
<gene>
    <name evidence="1" type="ORF">B0T19DRAFT_462253</name>
</gene>
<name>A0AAE0IP59_9PEZI</name>
<dbReference type="Proteomes" id="UP001286456">
    <property type="component" value="Unassembled WGS sequence"/>
</dbReference>
<sequence>MLHPPPKRNLLICFDAFGTLFRPTLPIEEQYMLMARRHKLDGPSVTPAALRTRFRSAFDAASALWPNYGRGLGMASETWWRGVVVKTFKPLIRHGEGEVLENELAPDVVRRFATREGYTAAPGVGSTVKGNGGLLRRLKEGQGVGRVGRVVVGVISNSDERVMSVLEDFGVRVAPVRFGLGEVKEEVKGGEYDVDFCCLSYDVGWKKPDIRIFKAAEGMASEVAGEEVDDEGWVKVYVGNELRKDVFAARDAGWHGVLLGNPASLNREERKLTARWVDVSARLQHCPPIEMVFPDRGVVPLGKVEWRPVTVMMPTLKPLVDYLVGNTGARRGLGADDEEGMEGRGAGSS</sequence>
<reference evidence="1" key="2">
    <citation type="submission" date="2023-06" db="EMBL/GenBank/DDBJ databases">
        <authorList>
            <consortium name="Lawrence Berkeley National Laboratory"/>
            <person name="Haridas S."/>
            <person name="Hensen N."/>
            <person name="Bonometti L."/>
            <person name="Westerberg I."/>
            <person name="Brannstrom I.O."/>
            <person name="Guillou S."/>
            <person name="Cros-Aarteil S."/>
            <person name="Calhoun S."/>
            <person name="Kuo A."/>
            <person name="Mondo S."/>
            <person name="Pangilinan J."/>
            <person name="Riley R."/>
            <person name="Labutti K."/>
            <person name="Andreopoulos B."/>
            <person name="Lipzen A."/>
            <person name="Chen C."/>
            <person name="Yanf M."/>
            <person name="Daum C."/>
            <person name="Ng V."/>
            <person name="Clum A."/>
            <person name="Steindorff A."/>
            <person name="Ohm R."/>
            <person name="Martin F."/>
            <person name="Silar P."/>
            <person name="Natvig D."/>
            <person name="Lalanne C."/>
            <person name="Gautier V."/>
            <person name="Ament-Velasquez S.L."/>
            <person name="Kruys A."/>
            <person name="Hutchinson M.I."/>
            <person name="Powell A.J."/>
            <person name="Barry K."/>
            <person name="Miller A.N."/>
            <person name="Grigoriev I.V."/>
            <person name="Debuchy R."/>
            <person name="Gladieux P."/>
            <person name="Thoren M.H."/>
            <person name="Johannesson H."/>
        </authorList>
    </citation>
    <scope>NUCLEOTIDE SEQUENCE</scope>
    <source>
        <strain evidence="1">SMH4131-1</strain>
    </source>
</reference>
<comment type="caution">
    <text evidence="1">The sequence shown here is derived from an EMBL/GenBank/DDBJ whole genome shotgun (WGS) entry which is preliminary data.</text>
</comment>
<dbReference type="Gene3D" id="1.10.150.720">
    <property type="entry name" value="Haloacid dehalogenase-like hydrolase"/>
    <property type="match status" value="1"/>
</dbReference>
<dbReference type="GO" id="GO:0005634">
    <property type="term" value="C:nucleus"/>
    <property type="evidence" value="ECO:0007669"/>
    <property type="project" value="TreeGrafter"/>
</dbReference>
<protein>
    <submittedName>
        <fullName evidence="1">Uncharacterized protein</fullName>
    </submittedName>
</protein>
<dbReference type="Gene3D" id="3.40.50.1000">
    <property type="entry name" value="HAD superfamily/HAD-like"/>
    <property type="match status" value="1"/>
</dbReference>
<evidence type="ECO:0000313" key="1">
    <source>
        <dbReference type="EMBL" id="KAK3328627.1"/>
    </source>
</evidence>
<dbReference type="PANTHER" id="PTHR46191:SF2">
    <property type="entry name" value="HALOACID DEHALOGENASE-LIKE HYDROLASE DOMAIN-CONTAINING PROTEIN 3"/>
    <property type="match status" value="1"/>
</dbReference>
<dbReference type="InterPro" id="IPR023214">
    <property type="entry name" value="HAD_sf"/>
</dbReference>
<dbReference type="InterPro" id="IPR036412">
    <property type="entry name" value="HAD-like_sf"/>
</dbReference>
<accession>A0AAE0IP59</accession>
<dbReference type="SUPFAM" id="SSF56784">
    <property type="entry name" value="HAD-like"/>
    <property type="match status" value="1"/>
</dbReference>
<dbReference type="PANTHER" id="PTHR46191">
    <property type="match status" value="1"/>
</dbReference>